<accession>A0A7S2KLS5</accession>
<keyword evidence="1" id="KW-0732">Signal</keyword>
<dbReference type="AlphaFoldDB" id="A0A7S2KLS5"/>
<sequence>MSTYMKTTFLLLCMIVPSTSFVSPVTSRREQFTSKQSTSLFSAMERLHDTSTNGFGPIEHVYSIKDIDYITRKIAEDEWMALGTAIAEAMYEMILDVGDEALHEMGFVERMSVTDKIAEDVTSAVEKIINKLGAQPLQQGPYPLPEQLISSLHSLLCQELATITGATTFNCSGHNLSLLVLSSVSDAIEAYCGITNIDAPFFQLNQEVNHRIRNRRRQLLLKHAKGYESVKDIERDIEASRKHWVRDVLGGKAAKNFHFGEVTTKGGNLHTHQEEKQKKETRARLLSSLLSVDV</sequence>
<reference evidence="2" key="1">
    <citation type="submission" date="2021-01" db="EMBL/GenBank/DDBJ databases">
        <authorList>
            <person name="Corre E."/>
            <person name="Pelletier E."/>
            <person name="Niang G."/>
            <person name="Scheremetjew M."/>
            <person name="Finn R."/>
            <person name="Kale V."/>
            <person name="Holt S."/>
            <person name="Cochrane G."/>
            <person name="Meng A."/>
            <person name="Brown T."/>
            <person name="Cohen L."/>
        </authorList>
    </citation>
    <scope>NUCLEOTIDE SEQUENCE</scope>
    <source>
        <strain evidence="2">SM1012Den-03</strain>
    </source>
</reference>
<gene>
    <name evidence="2" type="ORF">SMAR0320_LOCUS3425</name>
</gene>
<evidence type="ECO:0000313" key="2">
    <source>
        <dbReference type="EMBL" id="CAD9580723.1"/>
    </source>
</evidence>
<proteinExistence type="predicted"/>
<organism evidence="2">
    <name type="scientific">Skeletonema marinoi</name>
    <dbReference type="NCBI Taxonomy" id="267567"/>
    <lineage>
        <taxon>Eukaryota</taxon>
        <taxon>Sar</taxon>
        <taxon>Stramenopiles</taxon>
        <taxon>Ochrophyta</taxon>
        <taxon>Bacillariophyta</taxon>
        <taxon>Coscinodiscophyceae</taxon>
        <taxon>Thalassiosirophycidae</taxon>
        <taxon>Thalassiosirales</taxon>
        <taxon>Skeletonemataceae</taxon>
        <taxon>Skeletonema</taxon>
        <taxon>Skeletonema marinoi-dohrnii complex</taxon>
    </lineage>
</organism>
<protein>
    <submittedName>
        <fullName evidence="2">Uncharacterized protein</fullName>
    </submittedName>
</protein>
<feature type="chain" id="PRO_5030900660" evidence="1">
    <location>
        <begin position="21"/>
        <end position="294"/>
    </location>
</feature>
<dbReference type="EMBL" id="HBGZ01004995">
    <property type="protein sequence ID" value="CAD9580723.1"/>
    <property type="molecule type" value="Transcribed_RNA"/>
</dbReference>
<feature type="signal peptide" evidence="1">
    <location>
        <begin position="1"/>
        <end position="20"/>
    </location>
</feature>
<name>A0A7S2KLS5_9STRA</name>
<evidence type="ECO:0000256" key="1">
    <source>
        <dbReference type="SAM" id="SignalP"/>
    </source>
</evidence>